<dbReference type="InterPro" id="IPR008914">
    <property type="entry name" value="PEBP"/>
</dbReference>
<dbReference type="AlphaFoldDB" id="A0A1F5E8Z9"/>
<protein>
    <recommendedName>
        <fullName evidence="4">YbhB/YbcL family Raf kinase inhibitor-like protein</fullName>
    </recommendedName>
</protein>
<dbReference type="STRING" id="1797457.A2160_01405"/>
<keyword evidence="1" id="KW-0472">Membrane</keyword>
<feature type="transmembrane region" description="Helical" evidence="1">
    <location>
        <begin position="6"/>
        <end position="24"/>
    </location>
</feature>
<dbReference type="EMBL" id="MEZK01000003">
    <property type="protein sequence ID" value="OGD63872.1"/>
    <property type="molecule type" value="Genomic_DNA"/>
</dbReference>
<keyword evidence="1" id="KW-0812">Transmembrane</keyword>
<evidence type="ECO:0000313" key="2">
    <source>
        <dbReference type="EMBL" id="OGD63872.1"/>
    </source>
</evidence>
<name>A0A1F5E8Z9_9BACT</name>
<dbReference type="CDD" id="cd00865">
    <property type="entry name" value="PEBP_bact_arch"/>
    <property type="match status" value="1"/>
</dbReference>
<reference evidence="2 3" key="1">
    <citation type="journal article" date="2016" name="Nat. Commun.">
        <title>Thousands of microbial genomes shed light on interconnected biogeochemical processes in an aquifer system.</title>
        <authorList>
            <person name="Anantharaman K."/>
            <person name="Brown C.T."/>
            <person name="Hug L.A."/>
            <person name="Sharon I."/>
            <person name="Castelle C.J."/>
            <person name="Probst A.J."/>
            <person name="Thomas B.C."/>
            <person name="Singh A."/>
            <person name="Wilkins M.J."/>
            <person name="Karaoz U."/>
            <person name="Brodie E.L."/>
            <person name="Williams K.H."/>
            <person name="Hubbard S.S."/>
            <person name="Banfield J.F."/>
        </authorList>
    </citation>
    <scope>NUCLEOTIDE SEQUENCE [LARGE SCALE GENOMIC DNA]</scope>
</reference>
<dbReference type="NCBIfam" id="TIGR00481">
    <property type="entry name" value="YbhB/YbcL family Raf kinase inhibitor-like protein"/>
    <property type="match status" value="1"/>
</dbReference>
<evidence type="ECO:0008006" key="4">
    <source>
        <dbReference type="Google" id="ProtNLM"/>
    </source>
</evidence>
<gene>
    <name evidence="2" type="ORF">A2160_01405</name>
</gene>
<sequence length="191" mass="21293">MPKLVILLVVILLIVSSLFIFLGLKSRQTKNNPEKTEREEIMKVTSPVFTQEEQMPEDYTCDGENVNPPLNIVNLPAGTQSLAIIVDDPDSPAGNFTHWLVWNINPQTKEIMEDSVPENAVVGTNDFKKMEYDGPCPPSGTHRYVFKVLALGTKLELGEGATREELDEAMDEHVLDSAELIGLYSHKESPK</sequence>
<dbReference type="PANTHER" id="PTHR30289">
    <property type="entry name" value="UNCHARACTERIZED PROTEIN YBCL-RELATED"/>
    <property type="match status" value="1"/>
</dbReference>
<dbReference type="Gene3D" id="3.90.280.10">
    <property type="entry name" value="PEBP-like"/>
    <property type="match status" value="1"/>
</dbReference>
<organism evidence="2 3">
    <name type="scientific">Candidatus Beckwithbacteria bacterium RBG_13_42_9</name>
    <dbReference type="NCBI Taxonomy" id="1797457"/>
    <lineage>
        <taxon>Bacteria</taxon>
        <taxon>Candidatus Beckwithiibacteriota</taxon>
    </lineage>
</organism>
<dbReference type="Proteomes" id="UP000177006">
    <property type="component" value="Unassembled WGS sequence"/>
</dbReference>
<keyword evidence="1" id="KW-1133">Transmembrane helix</keyword>
<dbReference type="SUPFAM" id="SSF49777">
    <property type="entry name" value="PEBP-like"/>
    <property type="match status" value="1"/>
</dbReference>
<dbReference type="InterPro" id="IPR036610">
    <property type="entry name" value="PEBP-like_sf"/>
</dbReference>
<evidence type="ECO:0000256" key="1">
    <source>
        <dbReference type="SAM" id="Phobius"/>
    </source>
</evidence>
<evidence type="ECO:0000313" key="3">
    <source>
        <dbReference type="Proteomes" id="UP000177006"/>
    </source>
</evidence>
<accession>A0A1F5E8Z9</accession>
<comment type="caution">
    <text evidence="2">The sequence shown here is derived from an EMBL/GenBank/DDBJ whole genome shotgun (WGS) entry which is preliminary data.</text>
</comment>
<dbReference type="Pfam" id="PF01161">
    <property type="entry name" value="PBP"/>
    <property type="match status" value="1"/>
</dbReference>
<dbReference type="InterPro" id="IPR005247">
    <property type="entry name" value="YbhB_YbcL/LppC-like"/>
</dbReference>
<dbReference type="PANTHER" id="PTHR30289:SF1">
    <property type="entry name" value="PEBP (PHOSPHATIDYLETHANOLAMINE-BINDING PROTEIN) FAMILY PROTEIN"/>
    <property type="match status" value="1"/>
</dbReference>
<proteinExistence type="predicted"/>